<evidence type="ECO:0000259" key="2">
    <source>
        <dbReference type="PROSITE" id="PS50894"/>
    </source>
</evidence>
<reference evidence="4" key="1">
    <citation type="journal article" date="2019" name="Int. J. Syst. Evol. Microbiol.">
        <title>The Global Catalogue of Microorganisms (GCM) 10K type strain sequencing project: providing services to taxonomists for standard genome sequencing and annotation.</title>
        <authorList>
            <consortium name="The Broad Institute Genomics Platform"/>
            <consortium name="The Broad Institute Genome Sequencing Center for Infectious Disease"/>
            <person name="Wu L."/>
            <person name="Ma J."/>
        </authorList>
    </citation>
    <scope>NUCLEOTIDE SEQUENCE [LARGE SCALE GENOMIC DNA]</scope>
    <source>
        <strain evidence="4">CCUG 62952</strain>
    </source>
</reference>
<protein>
    <submittedName>
        <fullName evidence="3">Hpt domain-containing protein</fullName>
    </submittedName>
</protein>
<dbReference type="PROSITE" id="PS50894">
    <property type="entry name" value="HPT"/>
    <property type="match status" value="1"/>
</dbReference>
<evidence type="ECO:0000313" key="3">
    <source>
        <dbReference type="EMBL" id="MFD0864161.1"/>
    </source>
</evidence>
<feature type="modified residue" description="Phosphohistidine" evidence="1">
    <location>
        <position position="55"/>
    </location>
</feature>
<evidence type="ECO:0000313" key="4">
    <source>
        <dbReference type="Proteomes" id="UP001596978"/>
    </source>
</evidence>
<proteinExistence type="predicted"/>
<dbReference type="EMBL" id="JBHTJH010000025">
    <property type="protein sequence ID" value="MFD0864161.1"/>
    <property type="molecule type" value="Genomic_DNA"/>
</dbReference>
<keyword evidence="1" id="KW-0597">Phosphoprotein</keyword>
<accession>A0ABW3D2V7</accession>
<evidence type="ECO:0000256" key="1">
    <source>
        <dbReference type="PROSITE-ProRule" id="PRU00110"/>
    </source>
</evidence>
<dbReference type="InterPro" id="IPR008207">
    <property type="entry name" value="Sig_transdc_His_kin_Hpt_dom"/>
</dbReference>
<dbReference type="SUPFAM" id="SSF47226">
    <property type="entry name" value="Histidine-containing phosphotransfer domain, HPT domain"/>
    <property type="match status" value="1"/>
</dbReference>
<name>A0ABW3D2V7_9FLAO</name>
<dbReference type="Proteomes" id="UP001596978">
    <property type="component" value="Unassembled WGS sequence"/>
</dbReference>
<comment type="caution">
    <text evidence="3">The sequence shown here is derived from an EMBL/GenBank/DDBJ whole genome shotgun (WGS) entry which is preliminary data.</text>
</comment>
<dbReference type="InterPro" id="IPR036641">
    <property type="entry name" value="HPT_dom_sf"/>
</dbReference>
<dbReference type="RefSeq" id="WP_386411286.1">
    <property type="nucleotide sequence ID" value="NZ_JBHTJH010000025.1"/>
</dbReference>
<organism evidence="3 4">
    <name type="scientific">Sungkyunkwania multivorans</name>
    <dbReference type="NCBI Taxonomy" id="1173618"/>
    <lineage>
        <taxon>Bacteria</taxon>
        <taxon>Pseudomonadati</taxon>
        <taxon>Bacteroidota</taxon>
        <taxon>Flavobacteriia</taxon>
        <taxon>Flavobacteriales</taxon>
        <taxon>Flavobacteriaceae</taxon>
        <taxon>Sungkyunkwania</taxon>
    </lineage>
</organism>
<sequence>MKIYSLEKIDELSGGDPEFAEAIVTAFLEETPQDLDSLQEGIVSEDYTTIYQSAHKLKPNVDLLGVSELHANILKMESMARSNAEMEHLKQLFVEVKATMNDLLNQLKRDFDH</sequence>
<dbReference type="Gene3D" id="1.20.120.160">
    <property type="entry name" value="HPT domain"/>
    <property type="match status" value="1"/>
</dbReference>
<keyword evidence="4" id="KW-1185">Reference proteome</keyword>
<feature type="domain" description="HPt" evidence="2">
    <location>
        <begin position="16"/>
        <end position="113"/>
    </location>
</feature>
<dbReference type="Pfam" id="PF01627">
    <property type="entry name" value="Hpt"/>
    <property type="match status" value="1"/>
</dbReference>
<gene>
    <name evidence="3" type="ORF">ACFQ1M_18240</name>
</gene>